<dbReference type="InterPro" id="IPR052946">
    <property type="entry name" value="Alkaline_pH_Ca-Antiporter"/>
</dbReference>
<evidence type="ECO:0000256" key="3">
    <source>
        <dbReference type="ARBA" id="ARBA00022989"/>
    </source>
</evidence>
<organism evidence="6 7">
    <name type="scientific">Rhodoblastus sphagnicola</name>
    <dbReference type="NCBI Taxonomy" id="333368"/>
    <lineage>
        <taxon>Bacteria</taxon>
        <taxon>Pseudomonadati</taxon>
        <taxon>Pseudomonadota</taxon>
        <taxon>Alphaproteobacteria</taxon>
        <taxon>Hyphomicrobiales</taxon>
        <taxon>Rhodoblastaceae</taxon>
        <taxon>Rhodoblastus</taxon>
    </lineage>
</organism>
<dbReference type="Gene3D" id="1.20.1420.30">
    <property type="entry name" value="NCX, central ion-binding region"/>
    <property type="match status" value="1"/>
</dbReference>
<dbReference type="Proteomes" id="UP000239089">
    <property type="component" value="Unassembled WGS sequence"/>
</dbReference>
<keyword evidence="3" id="KW-1133">Transmembrane helix</keyword>
<keyword evidence="2" id="KW-0812">Transmembrane</keyword>
<name>A0A2S6MYZ4_9HYPH</name>
<dbReference type="RefSeq" id="WP_104509546.1">
    <property type="nucleotide sequence ID" value="NZ_JACIGC010000032.1"/>
</dbReference>
<feature type="domain" description="Sodium/calcium exchanger membrane region" evidence="5">
    <location>
        <begin position="238"/>
        <end position="379"/>
    </location>
</feature>
<protein>
    <submittedName>
        <fullName evidence="6">Calcium:proton antiporter</fullName>
    </submittedName>
</protein>
<evidence type="ECO:0000256" key="1">
    <source>
        <dbReference type="ARBA" id="ARBA00004141"/>
    </source>
</evidence>
<dbReference type="PANTHER" id="PTHR37958">
    <property type="entry name" value="SODIUM-POTASSIUM/PROTON ANTIPORTER CHAA"/>
    <property type="match status" value="1"/>
</dbReference>
<dbReference type="GO" id="GO:0015385">
    <property type="term" value="F:sodium:proton antiporter activity"/>
    <property type="evidence" value="ECO:0007669"/>
    <property type="project" value="TreeGrafter"/>
</dbReference>
<feature type="domain" description="Sodium/calcium exchanger membrane region" evidence="5">
    <location>
        <begin position="55"/>
        <end position="207"/>
    </location>
</feature>
<evidence type="ECO:0000313" key="7">
    <source>
        <dbReference type="Proteomes" id="UP000239089"/>
    </source>
</evidence>
<accession>A0A2S6MYZ4</accession>
<dbReference type="GO" id="GO:0005886">
    <property type="term" value="C:plasma membrane"/>
    <property type="evidence" value="ECO:0007669"/>
    <property type="project" value="TreeGrafter"/>
</dbReference>
<evidence type="ECO:0000313" key="6">
    <source>
        <dbReference type="EMBL" id="PPQ27595.1"/>
    </source>
</evidence>
<sequence>MNVSERATRASAFQDLRATLGQESFLLVPVLTCAAFLSFGSDLLSDLNQPVKLGLVFLWLFGVILASSLGVVRHAEHLALILGEPYGTLILTLAVTAIEVMSISAIMLHGDNNPTLVRDTLLSVIMIILNGMVGLSLLLGALRHREQHYNLQGANAYLGVIIPLAVMTLVLPNYTTTTAGPTLSNAQEHFLSLMAVALYIAFLMAQTGRHRGYFTGPDAAENQGKMEPTGSRSIAFHAAMLAAFMLPVVYLAEQLAHPVDYLIETLGAPTTLGGVTIAILVATPEAIGAIRAAVRNQMQRSINIFLGSVLSTIGLTVPAMLVVSHWTGRPIVLGVEHADFVILLLTLGVSIVTFASGRTNILQGFVHLLLFLAFVLLIFQG</sequence>
<comment type="subcellular location">
    <subcellularLocation>
        <location evidence="1">Membrane</location>
        <topology evidence="1">Multi-pass membrane protein</topology>
    </subcellularLocation>
</comment>
<keyword evidence="7" id="KW-1185">Reference proteome</keyword>
<evidence type="ECO:0000256" key="4">
    <source>
        <dbReference type="ARBA" id="ARBA00023136"/>
    </source>
</evidence>
<reference evidence="6 7" key="1">
    <citation type="journal article" date="2018" name="Arch. Microbiol.">
        <title>New insights into the metabolic potential of the phototrophic purple bacterium Rhodopila globiformis DSM 161(T) from its draft genome sequence and evidence for a vanadium-dependent nitrogenase.</title>
        <authorList>
            <person name="Imhoff J.F."/>
            <person name="Rahn T."/>
            <person name="Kunzel S."/>
            <person name="Neulinger S.C."/>
        </authorList>
    </citation>
    <scope>NUCLEOTIDE SEQUENCE [LARGE SCALE GENOMIC DNA]</scope>
    <source>
        <strain evidence="6 7">DSM 16996</strain>
    </source>
</reference>
<comment type="caution">
    <text evidence="6">The sequence shown here is derived from an EMBL/GenBank/DDBJ whole genome shotgun (WGS) entry which is preliminary data.</text>
</comment>
<dbReference type="PANTHER" id="PTHR37958:SF1">
    <property type="entry name" value="SODIUM-POTASSIUM_PROTON ANTIPORTER CHAA"/>
    <property type="match status" value="1"/>
</dbReference>
<dbReference type="OrthoDB" id="9787814at2"/>
<dbReference type="EMBL" id="NHSJ01000122">
    <property type="protein sequence ID" value="PPQ27595.1"/>
    <property type="molecule type" value="Genomic_DNA"/>
</dbReference>
<dbReference type="InterPro" id="IPR004837">
    <property type="entry name" value="NaCa_Exmemb"/>
</dbReference>
<proteinExistence type="predicted"/>
<evidence type="ECO:0000259" key="5">
    <source>
        <dbReference type="Pfam" id="PF01699"/>
    </source>
</evidence>
<keyword evidence="4" id="KW-0472">Membrane</keyword>
<evidence type="ECO:0000256" key="2">
    <source>
        <dbReference type="ARBA" id="ARBA00022692"/>
    </source>
</evidence>
<dbReference type="GO" id="GO:0015386">
    <property type="term" value="F:potassium:proton antiporter activity"/>
    <property type="evidence" value="ECO:0007669"/>
    <property type="project" value="TreeGrafter"/>
</dbReference>
<dbReference type="Pfam" id="PF01699">
    <property type="entry name" value="Na_Ca_ex"/>
    <property type="match status" value="2"/>
</dbReference>
<dbReference type="AlphaFoldDB" id="A0A2S6MYZ4"/>
<dbReference type="InterPro" id="IPR044880">
    <property type="entry name" value="NCX_ion-bd_dom_sf"/>
</dbReference>
<gene>
    <name evidence="6" type="ORF">CCR94_19715</name>
</gene>